<dbReference type="Proteomes" id="UP000314011">
    <property type="component" value="Unassembled WGS sequence"/>
</dbReference>
<evidence type="ECO:0000256" key="3">
    <source>
        <dbReference type="ARBA" id="ARBA00008281"/>
    </source>
</evidence>
<dbReference type="AlphaFoldDB" id="A0A5C5GGK3"/>
<keyword evidence="8" id="KW-1133">Transmembrane helix</keyword>
<dbReference type="RefSeq" id="WP_140194693.1">
    <property type="nucleotide sequence ID" value="NZ_CP065915.1"/>
</dbReference>
<comment type="similarity">
    <text evidence="3 10">Belongs to the FliL family.</text>
</comment>
<keyword evidence="5 10" id="KW-0145">Chemotaxis</keyword>
<reference evidence="12 13" key="1">
    <citation type="submission" date="2019-06" db="EMBL/GenBank/DDBJ databases">
        <title>Genome of new Rhodobacteraceae sp. SM1903.</title>
        <authorList>
            <person name="Ren X."/>
        </authorList>
    </citation>
    <scope>NUCLEOTIDE SEQUENCE [LARGE SCALE GENOMIC DNA]</scope>
    <source>
        <strain evidence="12 13">SM1903</strain>
    </source>
</reference>
<sequence>MKALILPIILLIAGTGAGVGAGLVLGGSDDDAEPAGADLIDGALPPCGDAEQEHAEEPISDDHDGPTEDGEFVRLNNQFIVPVVEQEEVGALVVLSISLEVAPGATEEVFSREPRLRDQFLQVLFDHANIGGFSGNFTSASNMQILRSGLRQAAKATLGDRVVDVLIIDIVRQDVQD</sequence>
<name>A0A5C5GGK3_9RHOB</name>
<evidence type="ECO:0000313" key="12">
    <source>
        <dbReference type="EMBL" id="TNY33878.1"/>
    </source>
</evidence>
<evidence type="ECO:0000256" key="10">
    <source>
        <dbReference type="RuleBase" id="RU364125"/>
    </source>
</evidence>
<evidence type="ECO:0000256" key="1">
    <source>
        <dbReference type="ARBA" id="ARBA00002254"/>
    </source>
</evidence>
<dbReference type="GO" id="GO:0071973">
    <property type="term" value="P:bacterial-type flagellum-dependent cell motility"/>
    <property type="evidence" value="ECO:0007669"/>
    <property type="project" value="InterPro"/>
</dbReference>
<evidence type="ECO:0000313" key="13">
    <source>
        <dbReference type="Proteomes" id="UP000314011"/>
    </source>
</evidence>
<evidence type="ECO:0000256" key="2">
    <source>
        <dbReference type="ARBA" id="ARBA00004162"/>
    </source>
</evidence>
<keyword evidence="13" id="KW-1185">Reference proteome</keyword>
<accession>A0A5C5GGK3</accession>
<dbReference type="InterPro" id="IPR005503">
    <property type="entry name" value="FliL"/>
</dbReference>
<feature type="compositionally biased region" description="Basic and acidic residues" evidence="11">
    <location>
        <begin position="51"/>
        <end position="66"/>
    </location>
</feature>
<evidence type="ECO:0000256" key="8">
    <source>
        <dbReference type="ARBA" id="ARBA00022989"/>
    </source>
</evidence>
<evidence type="ECO:0000256" key="6">
    <source>
        <dbReference type="ARBA" id="ARBA00022692"/>
    </source>
</evidence>
<evidence type="ECO:0000256" key="9">
    <source>
        <dbReference type="ARBA" id="ARBA00023136"/>
    </source>
</evidence>
<keyword evidence="12" id="KW-0969">Cilium</keyword>
<dbReference type="Pfam" id="PF03748">
    <property type="entry name" value="FliL"/>
    <property type="match status" value="1"/>
</dbReference>
<comment type="function">
    <text evidence="1 10">Controls the rotational direction of flagella during chemotaxis.</text>
</comment>
<evidence type="ECO:0000256" key="4">
    <source>
        <dbReference type="ARBA" id="ARBA00022475"/>
    </source>
</evidence>
<evidence type="ECO:0000256" key="5">
    <source>
        <dbReference type="ARBA" id="ARBA00022500"/>
    </source>
</evidence>
<protein>
    <recommendedName>
        <fullName evidence="10">Flagellar protein FliL</fullName>
    </recommendedName>
</protein>
<comment type="subcellular location">
    <subcellularLocation>
        <location evidence="10">Cell inner membrane</location>
    </subcellularLocation>
    <subcellularLocation>
        <location evidence="2">Cell membrane</location>
        <topology evidence="2">Single-pass membrane protein</topology>
    </subcellularLocation>
</comment>
<dbReference type="GO" id="GO:0009425">
    <property type="term" value="C:bacterial-type flagellum basal body"/>
    <property type="evidence" value="ECO:0007669"/>
    <property type="project" value="InterPro"/>
</dbReference>
<comment type="caution">
    <text evidence="12">The sequence shown here is derived from an EMBL/GenBank/DDBJ whole genome shotgun (WGS) entry which is preliminary data.</text>
</comment>
<feature type="region of interest" description="Disordered" evidence="11">
    <location>
        <begin position="34"/>
        <end position="66"/>
    </location>
</feature>
<keyword evidence="7 10" id="KW-0283">Flagellar rotation</keyword>
<evidence type="ECO:0000256" key="11">
    <source>
        <dbReference type="SAM" id="MobiDB-lite"/>
    </source>
</evidence>
<evidence type="ECO:0000256" key="7">
    <source>
        <dbReference type="ARBA" id="ARBA00022779"/>
    </source>
</evidence>
<dbReference type="GO" id="GO:0005886">
    <property type="term" value="C:plasma membrane"/>
    <property type="evidence" value="ECO:0007669"/>
    <property type="project" value="UniProtKB-SubCell"/>
</dbReference>
<keyword evidence="10" id="KW-0997">Cell inner membrane</keyword>
<dbReference type="EMBL" id="VFFF01000001">
    <property type="protein sequence ID" value="TNY33878.1"/>
    <property type="molecule type" value="Genomic_DNA"/>
</dbReference>
<keyword evidence="4" id="KW-1003">Cell membrane</keyword>
<dbReference type="OrthoDB" id="7864548at2"/>
<gene>
    <name evidence="12" type="ORF">FHY64_11620</name>
</gene>
<dbReference type="GO" id="GO:0006935">
    <property type="term" value="P:chemotaxis"/>
    <property type="evidence" value="ECO:0007669"/>
    <property type="project" value="UniProtKB-KW"/>
</dbReference>
<keyword evidence="12" id="KW-0282">Flagellum</keyword>
<keyword evidence="6" id="KW-0812">Transmembrane</keyword>
<organism evidence="12 13">
    <name type="scientific">Pelagovum pacificum</name>
    <dbReference type="NCBI Taxonomy" id="2588711"/>
    <lineage>
        <taxon>Bacteria</taxon>
        <taxon>Pseudomonadati</taxon>
        <taxon>Pseudomonadota</taxon>
        <taxon>Alphaproteobacteria</taxon>
        <taxon>Rhodobacterales</taxon>
        <taxon>Paracoccaceae</taxon>
        <taxon>Pelagovum</taxon>
    </lineage>
</organism>
<keyword evidence="9 10" id="KW-0472">Membrane</keyword>
<keyword evidence="12" id="KW-0966">Cell projection</keyword>
<proteinExistence type="inferred from homology"/>